<sequence length="127" mass="14399">MPSKQLNPPSAAVLKKAMAEIVERKKKTQENLDKTKEQLRGMQSKNASLTAQTPLKDKIRRLEAEVQAWPTTYETEVKRWLLSQPSVQSGGLPTLPQEIKNEISGYLSTTRIAQIEREVLKKEGQKK</sequence>
<protein>
    <submittedName>
        <fullName evidence="2">Uncharacterized protein</fullName>
    </submittedName>
</protein>
<comment type="caution">
    <text evidence="2">The sequence shown here is derived from an EMBL/GenBank/DDBJ whole genome shotgun (WGS) entry which is preliminary data.</text>
</comment>
<evidence type="ECO:0000313" key="2">
    <source>
        <dbReference type="EMBL" id="KAK4235064.1"/>
    </source>
</evidence>
<organism evidence="2 3">
    <name type="scientific">Achaetomium macrosporum</name>
    <dbReference type="NCBI Taxonomy" id="79813"/>
    <lineage>
        <taxon>Eukaryota</taxon>
        <taxon>Fungi</taxon>
        <taxon>Dikarya</taxon>
        <taxon>Ascomycota</taxon>
        <taxon>Pezizomycotina</taxon>
        <taxon>Sordariomycetes</taxon>
        <taxon>Sordariomycetidae</taxon>
        <taxon>Sordariales</taxon>
        <taxon>Chaetomiaceae</taxon>
        <taxon>Achaetomium</taxon>
    </lineage>
</organism>
<feature type="coiled-coil region" evidence="1">
    <location>
        <begin position="11"/>
        <end position="52"/>
    </location>
</feature>
<accession>A0AAN7C497</accession>
<gene>
    <name evidence="2" type="ORF">C8A03DRAFT_37122</name>
</gene>
<name>A0AAN7C497_9PEZI</name>
<evidence type="ECO:0000256" key="1">
    <source>
        <dbReference type="SAM" id="Coils"/>
    </source>
</evidence>
<dbReference type="Proteomes" id="UP001303760">
    <property type="component" value="Unassembled WGS sequence"/>
</dbReference>
<reference evidence="2" key="1">
    <citation type="journal article" date="2023" name="Mol. Phylogenet. Evol.">
        <title>Genome-scale phylogeny and comparative genomics of the fungal order Sordariales.</title>
        <authorList>
            <person name="Hensen N."/>
            <person name="Bonometti L."/>
            <person name="Westerberg I."/>
            <person name="Brannstrom I.O."/>
            <person name="Guillou S."/>
            <person name="Cros-Aarteil S."/>
            <person name="Calhoun S."/>
            <person name="Haridas S."/>
            <person name="Kuo A."/>
            <person name="Mondo S."/>
            <person name="Pangilinan J."/>
            <person name="Riley R."/>
            <person name="LaButti K."/>
            <person name="Andreopoulos B."/>
            <person name="Lipzen A."/>
            <person name="Chen C."/>
            <person name="Yan M."/>
            <person name="Daum C."/>
            <person name="Ng V."/>
            <person name="Clum A."/>
            <person name="Steindorff A."/>
            <person name="Ohm R.A."/>
            <person name="Martin F."/>
            <person name="Silar P."/>
            <person name="Natvig D.O."/>
            <person name="Lalanne C."/>
            <person name="Gautier V."/>
            <person name="Ament-Velasquez S.L."/>
            <person name="Kruys A."/>
            <person name="Hutchinson M.I."/>
            <person name="Powell A.J."/>
            <person name="Barry K."/>
            <person name="Miller A.N."/>
            <person name="Grigoriev I.V."/>
            <person name="Debuchy R."/>
            <person name="Gladieux P."/>
            <person name="Hiltunen Thoren M."/>
            <person name="Johannesson H."/>
        </authorList>
    </citation>
    <scope>NUCLEOTIDE SEQUENCE</scope>
    <source>
        <strain evidence="2">CBS 532.94</strain>
    </source>
</reference>
<keyword evidence="3" id="KW-1185">Reference proteome</keyword>
<evidence type="ECO:0000313" key="3">
    <source>
        <dbReference type="Proteomes" id="UP001303760"/>
    </source>
</evidence>
<dbReference type="AlphaFoldDB" id="A0AAN7C497"/>
<keyword evidence="1" id="KW-0175">Coiled coil</keyword>
<proteinExistence type="predicted"/>
<dbReference type="EMBL" id="MU860301">
    <property type="protein sequence ID" value="KAK4235064.1"/>
    <property type="molecule type" value="Genomic_DNA"/>
</dbReference>
<reference evidence="2" key="2">
    <citation type="submission" date="2023-05" db="EMBL/GenBank/DDBJ databases">
        <authorList>
            <consortium name="Lawrence Berkeley National Laboratory"/>
            <person name="Steindorff A."/>
            <person name="Hensen N."/>
            <person name="Bonometti L."/>
            <person name="Westerberg I."/>
            <person name="Brannstrom I.O."/>
            <person name="Guillou S."/>
            <person name="Cros-Aarteil S."/>
            <person name="Calhoun S."/>
            <person name="Haridas S."/>
            <person name="Kuo A."/>
            <person name="Mondo S."/>
            <person name="Pangilinan J."/>
            <person name="Riley R."/>
            <person name="Labutti K."/>
            <person name="Andreopoulos B."/>
            <person name="Lipzen A."/>
            <person name="Chen C."/>
            <person name="Yanf M."/>
            <person name="Daum C."/>
            <person name="Ng V."/>
            <person name="Clum A."/>
            <person name="Ohm R."/>
            <person name="Martin F."/>
            <person name="Silar P."/>
            <person name="Natvig D."/>
            <person name="Lalanne C."/>
            <person name="Gautier V."/>
            <person name="Ament-Velasquez S.L."/>
            <person name="Kruys A."/>
            <person name="Hutchinson M.I."/>
            <person name="Powell A.J."/>
            <person name="Barry K."/>
            <person name="Miller A.N."/>
            <person name="Grigoriev I.V."/>
            <person name="Debuchy R."/>
            <person name="Gladieux P."/>
            <person name="Thoren M.H."/>
            <person name="Johannesson H."/>
        </authorList>
    </citation>
    <scope>NUCLEOTIDE SEQUENCE</scope>
    <source>
        <strain evidence="2">CBS 532.94</strain>
    </source>
</reference>